<accession>A0ACC0ZY53</accession>
<reference evidence="2" key="1">
    <citation type="journal article" date="2023" name="G3 (Bethesda)">
        <title>Genome assembly and association tests identify interacting loci associated with vigor, precocity, and sex in interspecific pistachio rootstocks.</title>
        <authorList>
            <person name="Palmer W."/>
            <person name="Jacygrad E."/>
            <person name="Sagayaradj S."/>
            <person name="Cavanaugh K."/>
            <person name="Han R."/>
            <person name="Bertier L."/>
            <person name="Beede B."/>
            <person name="Kafkas S."/>
            <person name="Golino D."/>
            <person name="Preece J."/>
            <person name="Michelmore R."/>
        </authorList>
    </citation>
    <scope>NUCLEOTIDE SEQUENCE [LARGE SCALE GENOMIC DNA]</scope>
</reference>
<dbReference type="EMBL" id="CM047909">
    <property type="protein sequence ID" value="KAJ0078982.1"/>
    <property type="molecule type" value="Genomic_DNA"/>
</dbReference>
<organism evidence="1 2">
    <name type="scientific">Pistacia atlantica</name>
    <dbReference type="NCBI Taxonomy" id="434234"/>
    <lineage>
        <taxon>Eukaryota</taxon>
        <taxon>Viridiplantae</taxon>
        <taxon>Streptophyta</taxon>
        <taxon>Embryophyta</taxon>
        <taxon>Tracheophyta</taxon>
        <taxon>Spermatophyta</taxon>
        <taxon>Magnoliopsida</taxon>
        <taxon>eudicotyledons</taxon>
        <taxon>Gunneridae</taxon>
        <taxon>Pentapetalae</taxon>
        <taxon>rosids</taxon>
        <taxon>malvids</taxon>
        <taxon>Sapindales</taxon>
        <taxon>Anacardiaceae</taxon>
        <taxon>Pistacia</taxon>
    </lineage>
</organism>
<protein>
    <submittedName>
        <fullName evidence="1">Uncharacterized protein</fullName>
    </submittedName>
</protein>
<gene>
    <name evidence="1" type="ORF">Patl1_23690</name>
</gene>
<evidence type="ECO:0000313" key="1">
    <source>
        <dbReference type="EMBL" id="KAJ0078982.1"/>
    </source>
</evidence>
<proteinExistence type="predicted"/>
<evidence type="ECO:0000313" key="2">
    <source>
        <dbReference type="Proteomes" id="UP001164250"/>
    </source>
</evidence>
<name>A0ACC0ZY53_9ROSI</name>
<dbReference type="Proteomes" id="UP001164250">
    <property type="component" value="Chromosome 13"/>
</dbReference>
<sequence length="101" mass="11536">MSSLTAMKYDGSQSMHNHLIEMTNIATKLRRLGMTIDDDFLIHFILHSLPPKCGTFQVNYNTIKDNWSLNELSNKLVQEELRLKNQGGHSLNLVKHEAGKN</sequence>
<keyword evidence="2" id="KW-1185">Reference proteome</keyword>
<comment type="caution">
    <text evidence="1">The sequence shown here is derived from an EMBL/GenBank/DDBJ whole genome shotgun (WGS) entry which is preliminary data.</text>
</comment>